<name>A0A2U9T5Z3_9GAMM</name>
<dbReference type="Proteomes" id="UP000249447">
    <property type="component" value="Chromosome"/>
</dbReference>
<dbReference type="AlphaFoldDB" id="A0A2U9T5Z3"/>
<organism evidence="4 5">
    <name type="scientific">Marilutibacter maris</name>
    <dbReference type="NCBI Taxonomy" id="1605891"/>
    <lineage>
        <taxon>Bacteria</taxon>
        <taxon>Pseudomonadati</taxon>
        <taxon>Pseudomonadota</taxon>
        <taxon>Gammaproteobacteria</taxon>
        <taxon>Lysobacterales</taxon>
        <taxon>Lysobacteraceae</taxon>
        <taxon>Marilutibacter</taxon>
    </lineage>
</organism>
<dbReference type="OrthoDB" id="4269629at2"/>
<dbReference type="PANTHER" id="PTHR42776:SF27">
    <property type="entry name" value="DIPEPTIDYL PEPTIDASE FAMILY MEMBER 6"/>
    <property type="match status" value="1"/>
</dbReference>
<dbReference type="SUPFAM" id="SSF82171">
    <property type="entry name" value="DPP6 N-terminal domain-like"/>
    <property type="match status" value="1"/>
</dbReference>
<dbReference type="RefSeq" id="WP_111265785.1">
    <property type="nucleotide sequence ID" value="NZ_CP029843.1"/>
</dbReference>
<sequence>MNKLILAAAIAGAATLCGMADAQAVDVDNYIKRDSFSDIKISPNGDYYAATVLQEDRTSLAILSRETGEVTGTFTPGRNIHVIDFDWVNPERVVISTAQKFGLLAQPLADGNLYAIDADGGNPEILVGQSVGGNGLGTRIQPKKAERVAAFLVDDLPGDDTYVVVSATPFNENPYTRADRLDVNTGRRSKIATSPVRNATLTTDNEGEVRFALGAGVDNVSKLYYRAASGADWELIRDEAVTGLIESPLGFSRDNSVAYFRAERARGPDAIVAYDVGNWTDARELARDDRVDPYRVIYRNNSHEPVGVMYMDGRPRTVFFDPQSTEARLYKSLEAAFQGQAVVITSRSDDDRYVLAAVWSDTSPGDYFLYDTVEKKAEHVLSRAEWIDPDTMAATRPVTIPARDGLELQGYLTVPRGSDGRGLPTIVLPHGGPYYVRDTWGFDPEVQLLADAGYAVLRVNFRGSQGYGKAFEQAGVRQWGLAMQDDLTDATRWAIEQGHADPARICLYGASYGAYASLMGVAKEPDLYRCAAGYVGVYDLPVMQGEDASNNRRLGNWSRDWVGDDTAALAAASPNRIAQRIKVPVFLAAGKEDEVAPPKHTELMEKALKEAGVAVEASYFSGEGHGFYKEENKREYYTGLLAFLARHLGGEVATAAAGGAADTGK</sequence>
<evidence type="ECO:0000259" key="3">
    <source>
        <dbReference type="Pfam" id="PF00326"/>
    </source>
</evidence>
<dbReference type="Pfam" id="PF00326">
    <property type="entry name" value="Peptidase_S9"/>
    <property type="match status" value="1"/>
</dbReference>
<evidence type="ECO:0000313" key="4">
    <source>
        <dbReference type="EMBL" id="AWV06627.1"/>
    </source>
</evidence>
<evidence type="ECO:0000256" key="2">
    <source>
        <dbReference type="SAM" id="SignalP"/>
    </source>
</evidence>
<dbReference type="SUPFAM" id="SSF53474">
    <property type="entry name" value="alpha/beta-Hydrolases"/>
    <property type="match status" value="1"/>
</dbReference>
<accession>A0A2U9T5Z3</accession>
<dbReference type="PANTHER" id="PTHR42776">
    <property type="entry name" value="SERINE PEPTIDASE S9 FAMILY MEMBER"/>
    <property type="match status" value="1"/>
</dbReference>
<evidence type="ECO:0000256" key="1">
    <source>
        <dbReference type="ARBA" id="ARBA00022801"/>
    </source>
</evidence>
<keyword evidence="5" id="KW-1185">Reference proteome</keyword>
<evidence type="ECO:0000313" key="5">
    <source>
        <dbReference type="Proteomes" id="UP000249447"/>
    </source>
</evidence>
<proteinExistence type="predicted"/>
<dbReference type="EMBL" id="CP029843">
    <property type="protein sequence ID" value="AWV06627.1"/>
    <property type="molecule type" value="Genomic_DNA"/>
</dbReference>
<dbReference type="Gene3D" id="3.40.50.1820">
    <property type="entry name" value="alpha/beta hydrolase"/>
    <property type="match status" value="1"/>
</dbReference>
<protein>
    <submittedName>
        <fullName evidence="4">Peptidase S9</fullName>
    </submittedName>
</protein>
<gene>
    <name evidence="4" type="ORF">C9I47_0906</name>
</gene>
<feature type="domain" description="Peptidase S9 prolyl oligopeptidase catalytic" evidence="3">
    <location>
        <begin position="440"/>
        <end position="650"/>
    </location>
</feature>
<keyword evidence="2" id="KW-0732">Signal</keyword>
<feature type="signal peptide" evidence="2">
    <location>
        <begin position="1"/>
        <end position="24"/>
    </location>
</feature>
<keyword evidence="1" id="KW-0378">Hydrolase</keyword>
<dbReference type="InterPro" id="IPR029058">
    <property type="entry name" value="AB_hydrolase_fold"/>
</dbReference>
<dbReference type="KEGG" id="lmb:C9I47_0906"/>
<dbReference type="GO" id="GO:0006508">
    <property type="term" value="P:proteolysis"/>
    <property type="evidence" value="ECO:0007669"/>
    <property type="project" value="InterPro"/>
</dbReference>
<feature type="chain" id="PRO_5015853414" evidence="2">
    <location>
        <begin position="25"/>
        <end position="665"/>
    </location>
</feature>
<reference evidence="4 5" key="1">
    <citation type="submission" date="2018-05" db="EMBL/GenBank/DDBJ databases">
        <title>The complete genome of Lysobacter maris HZ9B, a marine bacterium antagonistic against terrestrial plant pathogens.</title>
        <authorList>
            <person name="Zhang X.-Q."/>
        </authorList>
    </citation>
    <scope>NUCLEOTIDE SEQUENCE [LARGE SCALE GENOMIC DNA]</scope>
    <source>
        <strain evidence="4 5">HZ9B</strain>
    </source>
</reference>
<dbReference type="GO" id="GO:0004252">
    <property type="term" value="F:serine-type endopeptidase activity"/>
    <property type="evidence" value="ECO:0007669"/>
    <property type="project" value="TreeGrafter"/>
</dbReference>
<dbReference type="InterPro" id="IPR001375">
    <property type="entry name" value="Peptidase_S9_cat"/>
</dbReference>